<dbReference type="InterPro" id="IPR000260">
    <property type="entry name" value="NADH4_N"/>
</dbReference>
<feature type="transmembrane region" description="Helical" evidence="17">
    <location>
        <begin position="179"/>
        <end position="202"/>
    </location>
</feature>
<dbReference type="Pfam" id="PF00361">
    <property type="entry name" value="Proton_antipo_M"/>
    <property type="match status" value="1"/>
</dbReference>
<dbReference type="AlphaFoldDB" id="A0A0S2MRA1"/>
<evidence type="ECO:0000256" key="5">
    <source>
        <dbReference type="ARBA" id="ARBA00021006"/>
    </source>
</evidence>
<dbReference type="PANTHER" id="PTHR43507:SF20">
    <property type="entry name" value="NADH-UBIQUINONE OXIDOREDUCTASE CHAIN 4"/>
    <property type="match status" value="1"/>
</dbReference>
<evidence type="ECO:0000256" key="7">
    <source>
        <dbReference type="ARBA" id="ARBA00022660"/>
    </source>
</evidence>
<dbReference type="EMBL" id="JX412823">
    <property type="protein sequence ID" value="ALO77259.1"/>
    <property type="molecule type" value="Genomic_DNA"/>
</dbReference>
<keyword evidence="8 17" id="KW-0812">Transmembrane</keyword>
<comment type="function">
    <text evidence="17">Core subunit of the mitochondrial membrane respiratory chain NADH dehydrogenase (Complex I) which catalyzes electron transfer from NADH through the respiratory chain, using ubiquinone as an electron acceptor. Essential for the catalytic activity and assembly of complex I.</text>
</comment>
<protein>
    <recommendedName>
        <fullName evidence="5 17">NADH-ubiquinone oxidoreductase chain 4</fullName>
        <ecNumber evidence="4 17">7.1.1.2</ecNumber>
    </recommendedName>
</protein>
<dbReference type="Pfam" id="PF01059">
    <property type="entry name" value="Oxidored_q5_N"/>
    <property type="match status" value="1"/>
</dbReference>
<feature type="domain" description="NADH:ubiquinone oxidoreductase chain 4 N-terminal" evidence="19">
    <location>
        <begin position="1"/>
        <end position="101"/>
    </location>
</feature>
<feature type="transmembrane region" description="Helical" evidence="17">
    <location>
        <begin position="109"/>
        <end position="131"/>
    </location>
</feature>
<feature type="domain" description="NADH:quinone oxidoreductase/Mrp antiporter transmembrane" evidence="18">
    <location>
        <begin position="105"/>
        <end position="386"/>
    </location>
</feature>
<keyword evidence="11 17" id="KW-1133">Transmembrane helix</keyword>
<keyword evidence="9" id="KW-1278">Translocase</keyword>
<dbReference type="GO" id="GO:0015990">
    <property type="term" value="P:electron transport coupled proton transport"/>
    <property type="evidence" value="ECO:0007669"/>
    <property type="project" value="TreeGrafter"/>
</dbReference>
<geneLocation type="mitochondrion" evidence="20"/>
<evidence type="ECO:0000256" key="14">
    <source>
        <dbReference type="ARBA" id="ARBA00023128"/>
    </source>
</evidence>
<evidence type="ECO:0000256" key="1">
    <source>
        <dbReference type="ARBA" id="ARBA00003257"/>
    </source>
</evidence>
<feature type="transmembrane region" description="Helical" evidence="17">
    <location>
        <begin position="379"/>
        <end position="397"/>
    </location>
</feature>
<keyword evidence="15 17" id="KW-0472">Membrane</keyword>
<sequence>MLKLLFMMLMLMPMMFGKSFWMIQVMFFIMSILFILEYSFDFLFVNISYMLGMDLLSFMMILLSFWICSLMILASQKIYKEKYWYNLFLLMVLLLMISLFISFSSLNLFIFYVFFEISLIPILFLILGWGYQPERLQAGLYLLFYTMFASLPMLLIIFYCYSINYSLDFFFLQKEMNSVILFVGMNLVFFIKIPMFFVHLWLPKAHVEAPISGSMMLAGVMLKLGGYGLMRVLSMHLMVGMKLNVLIISISMLGGFFVSLICIRQSDMKSLVAYSSVSHMGLVLAGIMSFNYWGMAGALGMMIAHGLCSSGLFCLVNISYERLLSRSLYINKGLINIIPNLSLWWFLLISSNMAAPPSLNLLSEIMLINSILSMDLMNMLFLSLISFFGAVYSLYLYSYSQHGKFYSGIYSFYVVSIREFNLLFLHWFPLNILIFKGNLVLWI</sequence>
<evidence type="ECO:0000259" key="18">
    <source>
        <dbReference type="Pfam" id="PF00361"/>
    </source>
</evidence>
<comment type="similarity">
    <text evidence="3 17">Belongs to the complex I subunit 4 family.</text>
</comment>
<feature type="transmembrane region" description="Helical" evidence="17">
    <location>
        <begin position="83"/>
        <end position="103"/>
    </location>
</feature>
<evidence type="ECO:0000256" key="9">
    <source>
        <dbReference type="ARBA" id="ARBA00022967"/>
    </source>
</evidence>
<dbReference type="InterPro" id="IPR003918">
    <property type="entry name" value="NADH_UbQ_OxRdtase"/>
</dbReference>
<keyword evidence="13 17" id="KW-0830">Ubiquinone</keyword>
<evidence type="ECO:0000256" key="6">
    <source>
        <dbReference type="ARBA" id="ARBA00022448"/>
    </source>
</evidence>
<dbReference type="InterPro" id="IPR001750">
    <property type="entry name" value="ND/Mrp_TM"/>
</dbReference>
<feature type="transmembrane region" description="Helical" evidence="17">
    <location>
        <begin position="271"/>
        <end position="293"/>
    </location>
</feature>
<comment type="subcellular location">
    <subcellularLocation>
        <location evidence="2 17">Mitochondrion membrane</location>
        <topology evidence="2 17">Multi-pass membrane protein</topology>
    </subcellularLocation>
</comment>
<evidence type="ECO:0000256" key="12">
    <source>
        <dbReference type="ARBA" id="ARBA00023027"/>
    </source>
</evidence>
<evidence type="ECO:0000256" key="11">
    <source>
        <dbReference type="ARBA" id="ARBA00022989"/>
    </source>
</evidence>
<gene>
    <name evidence="20" type="primary">nad4</name>
</gene>
<dbReference type="GO" id="GO:0048039">
    <property type="term" value="F:ubiquinone binding"/>
    <property type="evidence" value="ECO:0007669"/>
    <property type="project" value="TreeGrafter"/>
</dbReference>
<evidence type="ECO:0000256" key="8">
    <source>
        <dbReference type="ARBA" id="ARBA00022692"/>
    </source>
</evidence>
<dbReference type="GO" id="GO:0003954">
    <property type="term" value="F:NADH dehydrogenase activity"/>
    <property type="evidence" value="ECO:0007669"/>
    <property type="project" value="TreeGrafter"/>
</dbReference>
<comment type="catalytic activity">
    <reaction evidence="16 17">
        <text>a ubiquinone + NADH + 5 H(+)(in) = a ubiquinol + NAD(+) + 4 H(+)(out)</text>
        <dbReference type="Rhea" id="RHEA:29091"/>
        <dbReference type="Rhea" id="RHEA-COMP:9565"/>
        <dbReference type="Rhea" id="RHEA-COMP:9566"/>
        <dbReference type="ChEBI" id="CHEBI:15378"/>
        <dbReference type="ChEBI" id="CHEBI:16389"/>
        <dbReference type="ChEBI" id="CHEBI:17976"/>
        <dbReference type="ChEBI" id="CHEBI:57540"/>
        <dbReference type="ChEBI" id="CHEBI:57945"/>
        <dbReference type="EC" id="7.1.1.2"/>
    </reaction>
</comment>
<keyword evidence="10 17" id="KW-0249">Electron transport</keyword>
<keyword evidence="14 17" id="KW-0496">Mitochondrion</keyword>
<evidence type="ECO:0000256" key="17">
    <source>
        <dbReference type="RuleBase" id="RU003297"/>
    </source>
</evidence>
<name>A0A0S2MRA1_9CUCU</name>
<comment type="function">
    <text evidence="1">Core subunit of the mitochondrial membrane respiratory chain NADH dehydrogenase (Complex I) that is believed to belong to the minimal assembly required for catalysis. Complex I functions in the transfer of electrons from NADH to the respiratory chain. The immediate electron acceptor for the enzyme is believed to be ubiquinone.</text>
</comment>
<dbReference type="PANTHER" id="PTHR43507">
    <property type="entry name" value="NADH-UBIQUINONE OXIDOREDUCTASE CHAIN 4"/>
    <property type="match status" value="1"/>
</dbReference>
<dbReference type="GO" id="GO:0042773">
    <property type="term" value="P:ATP synthesis coupled electron transport"/>
    <property type="evidence" value="ECO:0007669"/>
    <property type="project" value="InterPro"/>
</dbReference>
<reference evidence="20" key="1">
    <citation type="submission" date="2012-06" db="EMBL/GenBank/DDBJ databases">
        <title>Mitogenomics of the Coleoptera under dense taxon sampling.</title>
        <authorList>
            <person name="Timmermans M.J.T.N."/>
            <person name="Lim J."/>
            <person name="Dodsworth S."/>
            <person name="Haran J."/>
            <person name="Ahrens D."/>
            <person name="Bocak L."/>
            <person name="London A."/>
            <person name="Culverwell L."/>
            <person name="Vogler A.P."/>
        </authorList>
    </citation>
    <scope>NUCLEOTIDE SEQUENCE</scope>
</reference>
<feature type="transmembrane region" description="Helical" evidence="17">
    <location>
        <begin position="138"/>
        <end position="159"/>
    </location>
</feature>
<evidence type="ECO:0000256" key="2">
    <source>
        <dbReference type="ARBA" id="ARBA00004225"/>
    </source>
</evidence>
<dbReference type="EC" id="7.1.1.2" evidence="4 17"/>
<feature type="transmembrane region" description="Helical" evidence="17">
    <location>
        <begin position="214"/>
        <end position="233"/>
    </location>
</feature>
<organism evidence="20">
    <name type="scientific">Mikadonius gracilis</name>
    <dbReference type="NCBI Taxonomy" id="700435"/>
    <lineage>
        <taxon>Eukaryota</taxon>
        <taxon>Metazoa</taxon>
        <taxon>Ecdysozoa</taxon>
        <taxon>Arthropoda</taxon>
        <taxon>Hexapoda</taxon>
        <taxon>Insecta</taxon>
        <taxon>Pterygota</taxon>
        <taxon>Neoptera</taxon>
        <taxon>Endopterygota</taxon>
        <taxon>Coleoptera</taxon>
        <taxon>Polyphaga</taxon>
        <taxon>Cucujiformia</taxon>
        <taxon>Melandryidae</taxon>
        <taxon>Mikadonius</taxon>
    </lineage>
</organism>
<proteinExistence type="inferred from homology"/>
<evidence type="ECO:0000256" key="16">
    <source>
        <dbReference type="ARBA" id="ARBA00049551"/>
    </source>
</evidence>
<evidence type="ECO:0000256" key="13">
    <source>
        <dbReference type="ARBA" id="ARBA00023075"/>
    </source>
</evidence>
<keyword evidence="7 17" id="KW-0679">Respiratory chain</keyword>
<dbReference type="GO" id="GO:0008137">
    <property type="term" value="F:NADH dehydrogenase (ubiquinone) activity"/>
    <property type="evidence" value="ECO:0007669"/>
    <property type="project" value="UniProtKB-UniRule"/>
</dbReference>
<keyword evidence="6 17" id="KW-0813">Transport</keyword>
<feature type="transmembrane region" description="Helical" evidence="17">
    <location>
        <begin position="299"/>
        <end position="320"/>
    </location>
</feature>
<evidence type="ECO:0000256" key="15">
    <source>
        <dbReference type="ARBA" id="ARBA00023136"/>
    </source>
</evidence>
<evidence type="ECO:0000259" key="19">
    <source>
        <dbReference type="Pfam" id="PF01059"/>
    </source>
</evidence>
<accession>A0A0S2MRA1</accession>
<evidence type="ECO:0000256" key="4">
    <source>
        <dbReference type="ARBA" id="ARBA00012944"/>
    </source>
</evidence>
<dbReference type="GO" id="GO:0031966">
    <property type="term" value="C:mitochondrial membrane"/>
    <property type="evidence" value="ECO:0007669"/>
    <property type="project" value="UniProtKB-SubCell"/>
</dbReference>
<evidence type="ECO:0000256" key="10">
    <source>
        <dbReference type="ARBA" id="ARBA00022982"/>
    </source>
</evidence>
<evidence type="ECO:0000313" key="20">
    <source>
        <dbReference type="EMBL" id="ALO77259.1"/>
    </source>
</evidence>
<feature type="transmembrane region" description="Helical" evidence="17">
    <location>
        <begin position="55"/>
        <end position="74"/>
    </location>
</feature>
<dbReference type="PRINTS" id="PR01437">
    <property type="entry name" value="NUOXDRDTASE4"/>
</dbReference>
<evidence type="ECO:0000256" key="3">
    <source>
        <dbReference type="ARBA" id="ARBA00009025"/>
    </source>
</evidence>
<keyword evidence="12 17" id="KW-0520">NAD</keyword>
<feature type="transmembrane region" description="Helical" evidence="17">
    <location>
        <begin position="245"/>
        <end position="264"/>
    </location>
</feature>